<organism evidence="1 2">
    <name type="scientific">Hyphomicrobium facile</name>
    <dbReference type="NCBI Taxonomy" id="51670"/>
    <lineage>
        <taxon>Bacteria</taxon>
        <taxon>Pseudomonadati</taxon>
        <taxon>Pseudomonadota</taxon>
        <taxon>Alphaproteobacteria</taxon>
        <taxon>Hyphomicrobiales</taxon>
        <taxon>Hyphomicrobiaceae</taxon>
        <taxon>Hyphomicrobium</taxon>
    </lineage>
</organism>
<dbReference type="OrthoDB" id="9935710at2"/>
<dbReference type="Proteomes" id="UP000199423">
    <property type="component" value="Unassembled WGS sequence"/>
</dbReference>
<gene>
    <name evidence="1" type="ORF">SAMN04488557_1668</name>
</gene>
<sequence>MSTYFKSYVSNLNRVRLAELIDHHLARVRHGKVRLSIVINPLINQPRAVNPREASATETDADTH</sequence>
<evidence type="ECO:0000313" key="1">
    <source>
        <dbReference type="EMBL" id="SFV32627.1"/>
    </source>
</evidence>
<dbReference type="AlphaFoldDB" id="A0A1I7ND67"/>
<dbReference type="EMBL" id="FPCH01000002">
    <property type="protein sequence ID" value="SFV32627.1"/>
    <property type="molecule type" value="Genomic_DNA"/>
</dbReference>
<dbReference type="STRING" id="51670.SAMN04488557_1668"/>
<protein>
    <submittedName>
        <fullName evidence="1">Uncharacterized protein</fullName>
    </submittedName>
</protein>
<reference evidence="2" key="1">
    <citation type="submission" date="2016-10" db="EMBL/GenBank/DDBJ databases">
        <authorList>
            <person name="Varghese N."/>
            <person name="Submissions S."/>
        </authorList>
    </citation>
    <scope>NUCLEOTIDE SEQUENCE [LARGE SCALE GENOMIC DNA]</scope>
    <source>
        <strain evidence="2">DSM 1565</strain>
    </source>
</reference>
<name>A0A1I7ND67_9HYPH</name>
<keyword evidence="2" id="KW-1185">Reference proteome</keyword>
<evidence type="ECO:0000313" key="2">
    <source>
        <dbReference type="Proteomes" id="UP000199423"/>
    </source>
</evidence>
<accession>A0A1I7ND67</accession>
<proteinExistence type="predicted"/>
<dbReference type="RefSeq" id="WP_143111370.1">
    <property type="nucleotide sequence ID" value="NZ_FPCH01000002.1"/>
</dbReference>